<dbReference type="GO" id="GO:0000155">
    <property type="term" value="F:phosphorelay sensor kinase activity"/>
    <property type="evidence" value="ECO:0007669"/>
    <property type="project" value="InterPro"/>
</dbReference>
<name>A0A4R4DS39_9PROT</name>
<keyword evidence="12" id="KW-1185">Reference proteome</keyword>
<dbReference type="InterPro" id="IPR004358">
    <property type="entry name" value="Sig_transdc_His_kin-like_C"/>
</dbReference>
<evidence type="ECO:0000313" key="11">
    <source>
        <dbReference type="EMBL" id="TCZ64368.1"/>
    </source>
</evidence>
<dbReference type="AlphaFoldDB" id="A0A4R4DS39"/>
<dbReference type="SUPFAM" id="SSF47384">
    <property type="entry name" value="Homodimeric domain of signal transducing histidine kinase"/>
    <property type="match status" value="1"/>
</dbReference>
<evidence type="ECO:0000256" key="8">
    <source>
        <dbReference type="SAM" id="Phobius"/>
    </source>
</evidence>
<dbReference type="Gene3D" id="1.10.287.130">
    <property type="match status" value="1"/>
</dbReference>
<dbReference type="InterPro" id="IPR000014">
    <property type="entry name" value="PAS"/>
</dbReference>
<evidence type="ECO:0000259" key="9">
    <source>
        <dbReference type="PROSITE" id="PS50109"/>
    </source>
</evidence>
<feature type="domain" description="Histidine kinase" evidence="9">
    <location>
        <begin position="585"/>
        <end position="806"/>
    </location>
</feature>
<feature type="region of interest" description="Disordered" evidence="7">
    <location>
        <begin position="821"/>
        <end position="840"/>
    </location>
</feature>
<keyword evidence="8" id="KW-0812">Transmembrane</keyword>
<keyword evidence="6" id="KW-0902">Two-component regulatory system</keyword>
<dbReference type="EMBL" id="SKBM01000005">
    <property type="protein sequence ID" value="TCZ64368.1"/>
    <property type="molecule type" value="Genomic_DNA"/>
</dbReference>
<reference evidence="11 12" key="1">
    <citation type="submission" date="2019-03" db="EMBL/GenBank/DDBJ databases">
        <title>Paracraurococcus aquatilis NE82 genome sequence.</title>
        <authorList>
            <person name="Zhao Y."/>
            <person name="Du Z."/>
        </authorList>
    </citation>
    <scope>NUCLEOTIDE SEQUENCE [LARGE SCALE GENOMIC DNA]</scope>
    <source>
        <strain evidence="11 12">NE82</strain>
    </source>
</reference>
<dbReference type="OrthoDB" id="8477115at2"/>
<dbReference type="PRINTS" id="PR00344">
    <property type="entry name" value="BCTRLSENSOR"/>
</dbReference>
<proteinExistence type="predicted"/>
<dbReference type="FunFam" id="3.30.565.10:FF:000010">
    <property type="entry name" value="Sensor histidine kinase RcsC"/>
    <property type="match status" value="1"/>
</dbReference>
<evidence type="ECO:0000256" key="3">
    <source>
        <dbReference type="ARBA" id="ARBA00022553"/>
    </source>
</evidence>
<evidence type="ECO:0000256" key="5">
    <source>
        <dbReference type="ARBA" id="ARBA00022777"/>
    </source>
</evidence>
<feature type="domain" description="PAS" evidence="10">
    <location>
        <begin position="441"/>
        <end position="482"/>
    </location>
</feature>
<evidence type="ECO:0000256" key="7">
    <source>
        <dbReference type="SAM" id="MobiDB-lite"/>
    </source>
</evidence>
<gene>
    <name evidence="11" type="ORF">EXY23_06895</name>
</gene>
<organism evidence="11 12">
    <name type="scientific">Roseicella aquatilis</name>
    <dbReference type="NCBI Taxonomy" id="2527868"/>
    <lineage>
        <taxon>Bacteria</taxon>
        <taxon>Pseudomonadati</taxon>
        <taxon>Pseudomonadota</taxon>
        <taxon>Alphaproteobacteria</taxon>
        <taxon>Acetobacterales</taxon>
        <taxon>Roseomonadaceae</taxon>
        <taxon>Roseicella</taxon>
    </lineage>
</organism>
<accession>A0A4R4DS39</accession>
<dbReference type="Gene3D" id="3.30.450.20">
    <property type="entry name" value="PAS domain"/>
    <property type="match status" value="4"/>
</dbReference>
<protein>
    <recommendedName>
        <fullName evidence="2">histidine kinase</fullName>
        <ecNumber evidence="2">2.7.13.3</ecNumber>
    </recommendedName>
</protein>
<dbReference type="CDD" id="cd16922">
    <property type="entry name" value="HATPase_EvgS-ArcB-TorS-like"/>
    <property type="match status" value="1"/>
</dbReference>
<dbReference type="InterPro" id="IPR003594">
    <property type="entry name" value="HATPase_dom"/>
</dbReference>
<feature type="domain" description="PAS" evidence="10">
    <location>
        <begin position="308"/>
        <end position="347"/>
    </location>
</feature>
<dbReference type="PROSITE" id="PS50109">
    <property type="entry name" value="HIS_KIN"/>
    <property type="match status" value="1"/>
</dbReference>
<dbReference type="PANTHER" id="PTHR43047:SF64">
    <property type="entry name" value="HISTIDINE KINASE CONTAINING CHEY-HOMOLOGOUS RECEIVER DOMAIN AND PAS DOMAIN-RELATED"/>
    <property type="match status" value="1"/>
</dbReference>
<evidence type="ECO:0000313" key="12">
    <source>
        <dbReference type="Proteomes" id="UP000295023"/>
    </source>
</evidence>
<feature type="transmembrane region" description="Helical" evidence="8">
    <location>
        <begin position="280"/>
        <end position="301"/>
    </location>
</feature>
<dbReference type="SUPFAM" id="SSF55785">
    <property type="entry name" value="PYP-like sensor domain (PAS domain)"/>
    <property type="match status" value="2"/>
</dbReference>
<sequence length="840" mass="88894">MAPTRWMDRAGLACVLVLAALVWLLVGGTIREEFRAAEERAERITATLARTLESEIAGRLRQLDSVLRFGGALYLRGPGNFSVVDWTGIDPDPDILHADILGPDGAARAGAPGMPPLSHPREHPGIAAILADPAAAGLVVGTPRAAPASGRQVIDLARPLHDHDGALAGIAFLSVDSRSFSRLYRRLDLPHGVVGLLGTDGILRAWVPGPETLLGARLPDTVPLPREEAAPEASLRMVSPFDGADRFVTTRRVAGFPLVVMVGWEAEAALAGARVARARLLSLGALLTAMMAGISLMVLHLRRQERRARRQVEAALAHLEQGVLMVDPAGRVAVVNGRAQELLGLPPGLAVPGRRVEEVIEWQVANGEFGGGPAPRIHVASLGGPGSDPIVTQRTRPNGRILEVRTAHAGDGSHVRTFTDVTEQRRGAEAIAAARDRALAAEAALAAALENVPHGVLLVGADHRVQVVNRAATDLMGLTSEEARPGMPVEALIRRQIELGEIDPTSVPVRRTLESTTGGPGEGLSYERPTRDGRMVEVRTTFLPDGRFIRTFTDVTARHAALRSQEAARLAAEAAVRSRTEFLAVVSHELRTPLNAVIGLTDLLLAHGPRPDQVADLRMVNEAGRQLLGLVDDILDVARLERGRVTLREEGFDPRAMLGSLAGLVGPRAQAKGLAFTLQLDPSLPAAARGDQERLRQALLKLLDNAVKFTEAGSITLSARMLAADRSGWRLGISVADTGIGIPPEAQARLFESFAQADSSAARRFGGLGLGLAACRLLVEGMGGSIAVESRAGVGTRFEVEVPLHRTAAGPAPSPVLRPVLAAEGAADRAAPRPAAQPPT</sequence>
<dbReference type="Pfam" id="PF00512">
    <property type="entry name" value="HisKA"/>
    <property type="match status" value="1"/>
</dbReference>
<dbReference type="CDD" id="cd18773">
    <property type="entry name" value="PDC1_HK_sensor"/>
    <property type="match status" value="1"/>
</dbReference>
<evidence type="ECO:0000256" key="6">
    <source>
        <dbReference type="ARBA" id="ARBA00023012"/>
    </source>
</evidence>
<dbReference type="PROSITE" id="PS50112">
    <property type="entry name" value="PAS"/>
    <property type="match status" value="2"/>
</dbReference>
<dbReference type="InterPro" id="IPR036097">
    <property type="entry name" value="HisK_dim/P_sf"/>
</dbReference>
<evidence type="ECO:0000256" key="4">
    <source>
        <dbReference type="ARBA" id="ARBA00022679"/>
    </source>
</evidence>
<dbReference type="PANTHER" id="PTHR43047">
    <property type="entry name" value="TWO-COMPONENT HISTIDINE PROTEIN KINASE"/>
    <property type="match status" value="1"/>
</dbReference>
<dbReference type="SUPFAM" id="SSF55874">
    <property type="entry name" value="ATPase domain of HSP90 chaperone/DNA topoisomerase II/histidine kinase"/>
    <property type="match status" value="1"/>
</dbReference>
<dbReference type="SMART" id="SM00388">
    <property type="entry name" value="HisKA"/>
    <property type="match status" value="1"/>
</dbReference>
<dbReference type="InterPro" id="IPR005467">
    <property type="entry name" value="His_kinase_dom"/>
</dbReference>
<keyword evidence="3" id="KW-0597">Phosphoprotein</keyword>
<keyword evidence="4" id="KW-0808">Transferase</keyword>
<dbReference type="EC" id="2.7.13.3" evidence="2"/>
<dbReference type="InterPro" id="IPR036890">
    <property type="entry name" value="HATPase_C_sf"/>
</dbReference>
<dbReference type="InterPro" id="IPR054327">
    <property type="entry name" value="His-kinase-like_sensor"/>
</dbReference>
<dbReference type="CDD" id="cd00082">
    <property type="entry name" value="HisKA"/>
    <property type="match status" value="1"/>
</dbReference>
<dbReference type="SMART" id="SM00387">
    <property type="entry name" value="HATPase_c"/>
    <property type="match status" value="1"/>
</dbReference>
<dbReference type="InterPro" id="IPR035965">
    <property type="entry name" value="PAS-like_dom_sf"/>
</dbReference>
<dbReference type="SMART" id="SM00091">
    <property type="entry name" value="PAS"/>
    <property type="match status" value="2"/>
</dbReference>
<comment type="catalytic activity">
    <reaction evidence="1">
        <text>ATP + protein L-histidine = ADP + protein N-phospho-L-histidine.</text>
        <dbReference type="EC" id="2.7.13.3"/>
    </reaction>
</comment>
<keyword evidence="8" id="KW-1133">Transmembrane helix</keyword>
<keyword evidence="5" id="KW-0418">Kinase</keyword>
<dbReference type="Pfam" id="PF22588">
    <property type="entry name" value="dCache_1_like"/>
    <property type="match status" value="1"/>
</dbReference>
<evidence type="ECO:0000259" key="10">
    <source>
        <dbReference type="PROSITE" id="PS50112"/>
    </source>
</evidence>
<dbReference type="Pfam" id="PF12860">
    <property type="entry name" value="PAS_7"/>
    <property type="match status" value="2"/>
</dbReference>
<dbReference type="CDD" id="cd12915">
    <property type="entry name" value="PDC2_DGC_like"/>
    <property type="match status" value="1"/>
</dbReference>
<dbReference type="InterPro" id="IPR003661">
    <property type="entry name" value="HisK_dim/P_dom"/>
</dbReference>
<dbReference type="CDD" id="cd00130">
    <property type="entry name" value="PAS"/>
    <property type="match status" value="1"/>
</dbReference>
<comment type="caution">
    <text evidence="11">The sequence shown here is derived from an EMBL/GenBank/DDBJ whole genome shotgun (WGS) entry which is preliminary data.</text>
</comment>
<dbReference type="Pfam" id="PF02518">
    <property type="entry name" value="HATPase_c"/>
    <property type="match status" value="1"/>
</dbReference>
<evidence type="ECO:0000256" key="2">
    <source>
        <dbReference type="ARBA" id="ARBA00012438"/>
    </source>
</evidence>
<dbReference type="RefSeq" id="WP_132286082.1">
    <property type="nucleotide sequence ID" value="NZ_SKBM01000005.1"/>
</dbReference>
<keyword evidence="8" id="KW-0472">Membrane</keyword>
<evidence type="ECO:0000256" key="1">
    <source>
        <dbReference type="ARBA" id="ARBA00000085"/>
    </source>
</evidence>
<dbReference type="Gene3D" id="3.30.565.10">
    <property type="entry name" value="Histidine kinase-like ATPase, C-terminal domain"/>
    <property type="match status" value="1"/>
</dbReference>
<dbReference type="Proteomes" id="UP000295023">
    <property type="component" value="Unassembled WGS sequence"/>
</dbReference>